<reference evidence="1" key="1">
    <citation type="submission" date="2021-03" db="EMBL/GenBank/DDBJ databases">
        <authorList>
            <consortium name="DOE Joint Genome Institute"/>
            <person name="Ahrendt S."/>
            <person name="Looney B.P."/>
            <person name="Miyauchi S."/>
            <person name="Morin E."/>
            <person name="Drula E."/>
            <person name="Courty P.E."/>
            <person name="Chicoki N."/>
            <person name="Fauchery L."/>
            <person name="Kohler A."/>
            <person name="Kuo A."/>
            <person name="Labutti K."/>
            <person name="Pangilinan J."/>
            <person name="Lipzen A."/>
            <person name="Riley R."/>
            <person name="Andreopoulos W."/>
            <person name="He G."/>
            <person name="Johnson J."/>
            <person name="Barry K.W."/>
            <person name="Grigoriev I.V."/>
            <person name="Nagy L."/>
            <person name="Hibbett D."/>
            <person name="Henrissat B."/>
            <person name="Matheny P.B."/>
            <person name="Labbe J."/>
            <person name="Martin F."/>
        </authorList>
    </citation>
    <scope>NUCLEOTIDE SEQUENCE</scope>
    <source>
        <strain evidence="1">HHB10654</strain>
    </source>
</reference>
<name>A0ACB8T9Z2_9AGAM</name>
<comment type="caution">
    <text evidence="1">The sequence shown here is derived from an EMBL/GenBank/DDBJ whole genome shotgun (WGS) entry which is preliminary data.</text>
</comment>
<organism evidence="1 2">
    <name type="scientific">Artomyces pyxidatus</name>
    <dbReference type="NCBI Taxonomy" id="48021"/>
    <lineage>
        <taxon>Eukaryota</taxon>
        <taxon>Fungi</taxon>
        <taxon>Dikarya</taxon>
        <taxon>Basidiomycota</taxon>
        <taxon>Agaricomycotina</taxon>
        <taxon>Agaricomycetes</taxon>
        <taxon>Russulales</taxon>
        <taxon>Auriscalpiaceae</taxon>
        <taxon>Artomyces</taxon>
    </lineage>
</organism>
<accession>A0ACB8T9Z2</accession>
<dbReference type="Proteomes" id="UP000814140">
    <property type="component" value="Unassembled WGS sequence"/>
</dbReference>
<proteinExistence type="predicted"/>
<gene>
    <name evidence="1" type="ORF">BV25DRAFT_1680335</name>
</gene>
<evidence type="ECO:0000313" key="2">
    <source>
        <dbReference type="Proteomes" id="UP000814140"/>
    </source>
</evidence>
<dbReference type="EMBL" id="MU277195">
    <property type="protein sequence ID" value="KAI0065403.1"/>
    <property type="molecule type" value="Genomic_DNA"/>
</dbReference>
<reference evidence="1" key="2">
    <citation type="journal article" date="2022" name="New Phytol.">
        <title>Evolutionary transition to the ectomycorrhizal habit in the genomes of a hyperdiverse lineage of mushroom-forming fungi.</title>
        <authorList>
            <person name="Looney B."/>
            <person name="Miyauchi S."/>
            <person name="Morin E."/>
            <person name="Drula E."/>
            <person name="Courty P.E."/>
            <person name="Kohler A."/>
            <person name="Kuo A."/>
            <person name="LaButti K."/>
            <person name="Pangilinan J."/>
            <person name="Lipzen A."/>
            <person name="Riley R."/>
            <person name="Andreopoulos W."/>
            <person name="He G."/>
            <person name="Johnson J."/>
            <person name="Nolan M."/>
            <person name="Tritt A."/>
            <person name="Barry K.W."/>
            <person name="Grigoriev I.V."/>
            <person name="Nagy L.G."/>
            <person name="Hibbett D."/>
            <person name="Henrissat B."/>
            <person name="Matheny P.B."/>
            <person name="Labbe J."/>
            <person name="Martin F.M."/>
        </authorList>
    </citation>
    <scope>NUCLEOTIDE SEQUENCE</scope>
    <source>
        <strain evidence="1">HHB10654</strain>
    </source>
</reference>
<sequence length="304" mass="31250">MLSLALLSTLFLGYTSSVKAQAPSVAQLVASLRQASTEVDRLSLLQDSDLLFNFLAPPSGVTTGSGGHTVAATSGNFPGVVTNGVSMTIGFLGPCGMNTPHTHPRATEINFSVNTTLRGGVLVENGARFIAVDIAAGSAAVFPQGAIHFEMNPSCEPAMFVAGFNNEDPGVQQVGQRCKGPKESSRFHIYRTPFDIDFGLPPDIVGAALGGLGVVEIQGLESKIPDNVAYGVDECLQRCGITRGNQPTSQLQPVDAGNSPSGIAANTASSTPAASSTAKPASSTSSAVVTSVAAPEVTSFKLRK</sequence>
<protein>
    <submittedName>
        <fullName evidence="1">RmlC-like cupin</fullName>
    </submittedName>
</protein>
<keyword evidence="2" id="KW-1185">Reference proteome</keyword>
<evidence type="ECO:0000313" key="1">
    <source>
        <dbReference type="EMBL" id="KAI0065403.1"/>
    </source>
</evidence>